<dbReference type="Pfam" id="PF22675">
    <property type="entry name" value="KH-I_KHDC4-BBP"/>
    <property type="match status" value="1"/>
</dbReference>
<dbReference type="OrthoDB" id="6777263at2759"/>
<gene>
    <name evidence="4" type="ORF">CAUJ_LOCUS3863</name>
</gene>
<organism evidence="4 5">
    <name type="scientific">Caenorhabditis auriculariae</name>
    <dbReference type="NCBI Taxonomy" id="2777116"/>
    <lineage>
        <taxon>Eukaryota</taxon>
        <taxon>Metazoa</taxon>
        <taxon>Ecdysozoa</taxon>
        <taxon>Nematoda</taxon>
        <taxon>Chromadorea</taxon>
        <taxon>Rhabditida</taxon>
        <taxon>Rhabditina</taxon>
        <taxon>Rhabditomorpha</taxon>
        <taxon>Rhabditoidea</taxon>
        <taxon>Rhabditidae</taxon>
        <taxon>Peloderinae</taxon>
        <taxon>Caenorhabditis</taxon>
    </lineage>
</organism>
<dbReference type="GO" id="GO:0005634">
    <property type="term" value="C:nucleus"/>
    <property type="evidence" value="ECO:0007669"/>
    <property type="project" value="TreeGrafter"/>
</dbReference>
<comment type="caution">
    <text evidence="4">The sequence shown here is derived from an EMBL/GenBank/DDBJ whole genome shotgun (WGS) entry which is preliminary data.</text>
</comment>
<evidence type="ECO:0000313" key="4">
    <source>
        <dbReference type="EMBL" id="CAD6187944.1"/>
    </source>
</evidence>
<dbReference type="PROSITE" id="PS50084">
    <property type="entry name" value="KH_TYPE_1"/>
    <property type="match status" value="1"/>
</dbReference>
<keyword evidence="1 2" id="KW-0694">RNA-binding</keyword>
<keyword evidence="5" id="KW-1185">Reference proteome</keyword>
<dbReference type="InterPro" id="IPR045071">
    <property type="entry name" value="BBP-like"/>
</dbReference>
<reference evidence="4" key="1">
    <citation type="submission" date="2020-10" db="EMBL/GenBank/DDBJ databases">
        <authorList>
            <person name="Kikuchi T."/>
        </authorList>
    </citation>
    <scope>NUCLEOTIDE SEQUENCE</scope>
    <source>
        <strain evidence="4">NKZ352</strain>
    </source>
</reference>
<protein>
    <recommendedName>
        <fullName evidence="3">K Homology domain-containing protein</fullName>
    </recommendedName>
</protein>
<dbReference type="GO" id="GO:0003729">
    <property type="term" value="F:mRNA binding"/>
    <property type="evidence" value="ECO:0007669"/>
    <property type="project" value="TreeGrafter"/>
</dbReference>
<evidence type="ECO:0000259" key="3">
    <source>
        <dbReference type="SMART" id="SM00322"/>
    </source>
</evidence>
<dbReference type="EMBL" id="CAJGYM010000007">
    <property type="protein sequence ID" value="CAD6187944.1"/>
    <property type="molecule type" value="Genomic_DNA"/>
</dbReference>
<evidence type="ECO:0000256" key="2">
    <source>
        <dbReference type="PROSITE-ProRule" id="PRU00117"/>
    </source>
</evidence>
<feature type="domain" description="K Homology" evidence="3">
    <location>
        <begin position="77"/>
        <end position="182"/>
    </location>
</feature>
<evidence type="ECO:0000256" key="1">
    <source>
        <dbReference type="ARBA" id="ARBA00022884"/>
    </source>
</evidence>
<dbReference type="InterPro" id="IPR004087">
    <property type="entry name" value="KH_dom"/>
</dbReference>
<dbReference type="InterPro" id="IPR036612">
    <property type="entry name" value="KH_dom_type_1_sf"/>
</dbReference>
<evidence type="ECO:0000313" key="5">
    <source>
        <dbReference type="Proteomes" id="UP000835052"/>
    </source>
</evidence>
<dbReference type="Proteomes" id="UP000835052">
    <property type="component" value="Unassembled WGS sequence"/>
</dbReference>
<proteinExistence type="predicted"/>
<name>A0A8S1GY75_9PELO</name>
<dbReference type="InterPro" id="IPR055256">
    <property type="entry name" value="KH_1_KHDC4/BBP-like"/>
</dbReference>
<dbReference type="SUPFAM" id="SSF54791">
    <property type="entry name" value="Eukaryotic type KH-domain (KH-domain type I)"/>
    <property type="match status" value="1"/>
</dbReference>
<dbReference type="Gene3D" id="3.30.1370.10">
    <property type="entry name" value="K Homology domain, type 1"/>
    <property type="match status" value="1"/>
</dbReference>
<sequence length="207" mass="23612">MFGGGDRNVVTPDSMIYLEELMQELRILTNSLSTSENGYRHAHMLLTLEIQRVWQCLKALDERNCAELRTKSPAKQDRFTMVEKISLCQEDGGSRKNNIIGRIIGPRGISVKQLETETGCTISIHGKGSIKDAKKAEKLARKPGWEHLREELHVRITAVDIDKDRCDRKLRRAKERVEEIINGGDMGLKQRQFEQLAIISGTYRCSF</sequence>
<accession>A0A8S1GY75</accession>
<dbReference type="GO" id="GO:0048024">
    <property type="term" value="P:regulation of mRNA splicing, via spliceosome"/>
    <property type="evidence" value="ECO:0007669"/>
    <property type="project" value="TreeGrafter"/>
</dbReference>
<dbReference type="SMART" id="SM00322">
    <property type="entry name" value="KH"/>
    <property type="match status" value="1"/>
</dbReference>
<dbReference type="PANTHER" id="PTHR11208:SF147">
    <property type="entry name" value="RNA-BINDING PROTEIN ASD-2"/>
    <property type="match status" value="1"/>
</dbReference>
<dbReference type="AlphaFoldDB" id="A0A8S1GY75"/>
<dbReference type="PANTHER" id="PTHR11208">
    <property type="entry name" value="RNA-BINDING PROTEIN RELATED"/>
    <property type="match status" value="1"/>
</dbReference>